<feature type="compositionally biased region" description="Low complexity" evidence="1">
    <location>
        <begin position="124"/>
        <end position="136"/>
    </location>
</feature>
<evidence type="ECO:0000313" key="2">
    <source>
        <dbReference type="EMBL" id="KAL0511598.1"/>
    </source>
</evidence>
<dbReference type="AlphaFoldDB" id="A0AAW3ARA9"/>
<name>A0AAW3ARA9_9TRYP</name>
<dbReference type="Proteomes" id="UP001500131">
    <property type="component" value="Unassembled WGS sequence"/>
</dbReference>
<dbReference type="EMBL" id="JBAMZK010000010">
    <property type="protein sequence ID" value="KAL0511598.1"/>
    <property type="molecule type" value="Genomic_DNA"/>
</dbReference>
<feature type="compositionally biased region" description="Polar residues" evidence="1">
    <location>
        <begin position="463"/>
        <end position="476"/>
    </location>
</feature>
<evidence type="ECO:0000313" key="3">
    <source>
        <dbReference type="Proteomes" id="UP001500131"/>
    </source>
</evidence>
<feature type="region of interest" description="Disordered" evidence="1">
    <location>
        <begin position="124"/>
        <end position="157"/>
    </location>
</feature>
<keyword evidence="3" id="KW-1185">Reference proteome</keyword>
<feature type="region of interest" description="Disordered" evidence="1">
    <location>
        <begin position="423"/>
        <end position="530"/>
    </location>
</feature>
<organism evidence="2 3">
    <name type="scientific">Leishmania lindenbergi</name>
    <dbReference type="NCBI Taxonomy" id="651832"/>
    <lineage>
        <taxon>Eukaryota</taxon>
        <taxon>Discoba</taxon>
        <taxon>Euglenozoa</taxon>
        <taxon>Kinetoplastea</taxon>
        <taxon>Metakinetoplastina</taxon>
        <taxon>Trypanosomatida</taxon>
        <taxon>Trypanosomatidae</taxon>
        <taxon>Leishmaniinae</taxon>
        <taxon>Leishmania</taxon>
    </lineage>
</organism>
<evidence type="ECO:0000256" key="1">
    <source>
        <dbReference type="SAM" id="MobiDB-lite"/>
    </source>
</evidence>
<feature type="region of interest" description="Disordered" evidence="1">
    <location>
        <begin position="177"/>
        <end position="236"/>
    </location>
</feature>
<gene>
    <name evidence="2" type="ORF">Q4I31_001567</name>
</gene>
<sequence length="530" mass="58925">MSASSVASLLRASPLYLYSRRSLLLLLLPTHPPTPAATTSTLAVASNCSQAPTPSHQYRLVHAVSFNLHRTMFLFRHSAEPKENDEAHHDPVDNAIKQEETALAAPDEHKASAEMACNDVLHEVSSSADSYESPESARNPSREGTVPPPDLGDMMEHPYQHHEDDVEADVAAAVPATSAPMPANGISTLPMPRTYNAAPPTAVNGNGVQRHDSHSYNSRGAAPSPRSTSGISRGRSYSLSGLSAAELADVYDQQYRRCSSVVRSARSLVARRASSVNGVVGVMDGFGTSASSRGSPMTEEERIAVERMMENEYRRQEAAERMTQYALARESIIVKEELAREKATYMRRMHMDAELHARLEKSGRNRQERMAAAAQRRQEHEQERLRILYDSMAEKDSRYHFHNPYAMMAAQRRYSVEVRHSVSITPQRRASSPFTIKRNGNSLTSPRTSEEVTNGNTDDRRTSSPVTRARSTNPRIDQSKPLKCLPLDAWKVPEQPRKRSPKSSSSTARRALSPKAWRAAVVPDHPRHWH</sequence>
<proteinExistence type="predicted"/>
<accession>A0AAW3ARA9</accession>
<comment type="caution">
    <text evidence="2">The sequence shown here is derived from an EMBL/GenBank/DDBJ whole genome shotgun (WGS) entry which is preliminary data.</text>
</comment>
<protein>
    <submittedName>
        <fullName evidence="2">Uncharacterized protein</fullName>
    </submittedName>
</protein>
<feature type="compositionally biased region" description="Polar residues" evidence="1">
    <location>
        <begin position="423"/>
        <end position="456"/>
    </location>
</feature>
<reference evidence="2 3" key="1">
    <citation type="submission" date="2024-02" db="EMBL/GenBank/DDBJ databases">
        <title>FIRST GENOME SEQUENCES OF Leishmania (Viannia) shawi, Leishmania (Viannia) lindenbergi AND Leishmania (Viannia) utingensis.</title>
        <authorList>
            <person name="Resadore F."/>
            <person name="Custodio M.G.F."/>
            <person name="Boite M.C."/>
            <person name="Cupolillo E."/>
            <person name="Ferreira G.E.M."/>
        </authorList>
    </citation>
    <scope>NUCLEOTIDE SEQUENCE [LARGE SCALE GENOMIC DNA]</scope>
    <source>
        <strain evidence="2 3">MHOM/BR/1966/M15733</strain>
    </source>
</reference>